<evidence type="ECO:0000313" key="2">
    <source>
        <dbReference type="EMBL" id="KAG5498688.1"/>
    </source>
</evidence>
<organism evidence="2 3">
    <name type="scientific">Porcisia hertigi</name>
    <dbReference type="NCBI Taxonomy" id="2761500"/>
    <lineage>
        <taxon>Eukaryota</taxon>
        <taxon>Discoba</taxon>
        <taxon>Euglenozoa</taxon>
        <taxon>Kinetoplastea</taxon>
        <taxon>Metakinetoplastina</taxon>
        <taxon>Trypanosomatida</taxon>
        <taxon>Trypanosomatidae</taxon>
        <taxon>Leishmaniinae</taxon>
        <taxon>Porcisia</taxon>
    </lineage>
</organism>
<gene>
    <name evidence="2" type="ORF">JKF63_02975</name>
</gene>
<dbReference type="GeneID" id="94289075"/>
<reference evidence="2 3" key="1">
    <citation type="submission" date="2021-02" db="EMBL/GenBank/DDBJ databases">
        <title>Porcisia hertigi Genome sequencing and assembly.</title>
        <authorList>
            <person name="Almutairi H."/>
            <person name="Gatherer D."/>
        </authorList>
    </citation>
    <scope>NUCLEOTIDE SEQUENCE [LARGE SCALE GENOMIC DNA]</scope>
    <source>
        <strain evidence="2 3">C119</strain>
    </source>
</reference>
<keyword evidence="3" id="KW-1185">Reference proteome</keyword>
<sequence length="1090" mass="114505">MPHTSKKLLPIGGNMNDAAYPFRGDHRVVNCLNHGHSGVVKSNPTSIGMRISGSNLVIEQVRTPKGVELECELGVDGGIPRPVSLQQGSAFMVPGDGHDYNLIATVKANSTKMKHYCKLTFNGSEGTSVLRVRAPEGCSSDSVYIVADGRRLRPMAGWFRIPIHTKECALVANPAPDRAPLDTYSILGASALPPEGSKSAHSRSASPVYEVGNDQQQRGSLPESTHFTLETLRAPAGAPDQSPLLICASTGQVIPLTVFGTVAVPYNGAPYRLHLPPAASDGLPESTSRAPTGDALSLETRIEAPPAPIAGAASPVEPFAAAMPSFVATAPGFNLELTGESGSSALGVGVAELPLSHRQAQAVQIVVRDAQGRVVLRQRSHVPALEPAAAYLQLKDDEKAGLVVSTKAGSRLTVGGVLQTDPSAAAALPRIVPQQVVVEQPNADGTVSKVTLDVAARSGLAGAPTPMFGGPAPIRVAVDALSGPAPVPVPTALQMPTPTQSHPESWVVELSEALQKSDPEEQRRLVQNIRPSTIPGMTILNFVRDLLTYHPPAIAFTVSTNGLEAVECPGCSVTAAVGNDPARPIPYLGSVALTPGKSALLTASKALTKRAVSSCRVQMATSSAVGTAHATVSEDNRADTDLVNRLVDCLLRHNMRAPQVANELSGMSTTPFSTQGRRMLPLLASCLNSAVASGAAAATQAVSAQTAVAAQEGPEEIFFTCGPGYVDNIYSTHPQYHLFGAVDDQAPQMLQQRGRIPAHGALEEENKPFFIRLTAHDPATGSVKVERRITILGAQRAVYPAAGAAAPPPPAQKSDAAAPAVPKASPQESLQGQVPASATVLSSMLDRQQTPTSAAATMPYMDVSLQTVGQDVHARVLCHPHLRIVCDVDGIGGSTGRSDFVTKMLATRSHRVNLSLVDLYGKVVFQQKLDIPAVSSSLWGLALQHNGLAIDPEGGCVATASIDREAERTLQGNFVSFDASTPHFVYLRKYHNGINGGCSGALSLRLPGMTLPPELEEVTHIMRRLAKGQCSDSQAREELQHLRSRCTAPSIVDLINGILDGWPAHGGVVAGTSGRDSPSNRIFFRLTGTD</sequence>
<dbReference type="EMBL" id="JAFJZO010000030">
    <property type="protein sequence ID" value="KAG5498688.1"/>
    <property type="molecule type" value="Genomic_DNA"/>
</dbReference>
<dbReference type="OrthoDB" id="272220at2759"/>
<dbReference type="RefSeq" id="XP_067755442.1">
    <property type="nucleotide sequence ID" value="XM_067898998.1"/>
</dbReference>
<feature type="region of interest" description="Disordered" evidence="1">
    <location>
        <begin position="192"/>
        <end position="221"/>
    </location>
</feature>
<accession>A0A836INE5</accession>
<name>A0A836INE5_9TRYP</name>
<dbReference type="KEGG" id="phet:94289075"/>
<dbReference type="Proteomes" id="UP000674318">
    <property type="component" value="Unassembled WGS sequence"/>
</dbReference>
<evidence type="ECO:0000313" key="3">
    <source>
        <dbReference type="Proteomes" id="UP000674318"/>
    </source>
</evidence>
<proteinExistence type="predicted"/>
<feature type="region of interest" description="Disordered" evidence="1">
    <location>
        <begin position="802"/>
        <end position="833"/>
    </location>
</feature>
<protein>
    <submittedName>
        <fullName evidence="2">Uncharacterized protein</fullName>
    </submittedName>
</protein>
<evidence type="ECO:0000256" key="1">
    <source>
        <dbReference type="SAM" id="MobiDB-lite"/>
    </source>
</evidence>
<feature type="compositionally biased region" description="Low complexity" evidence="1">
    <location>
        <begin position="812"/>
        <end position="822"/>
    </location>
</feature>
<comment type="caution">
    <text evidence="2">The sequence shown here is derived from an EMBL/GenBank/DDBJ whole genome shotgun (WGS) entry which is preliminary data.</text>
</comment>
<dbReference type="AlphaFoldDB" id="A0A836INE5"/>